<dbReference type="AlphaFoldDB" id="A0A919IRW5"/>
<reference evidence="2" key="1">
    <citation type="submission" date="2021-01" db="EMBL/GenBank/DDBJ databases">
        <title>Whole genome shotgun sequence of Actinoplanes cyaneus NBRC 14990.</title>
        <authorList>
            <person name="Komaki H."/>
            <person name="Tamura T."/>
        </authorList>
    </citation>
    <scope>NUCLEOTIDE SEQUENCE</scope>
    <source>
        <strain evidence="2">NBRC 14990</strain>
    </source>
</reference>
<gene>
    <name evidence="2" type="ORF">Acy02nite_81890</name>
</gene>
<evidence type="ECO:0000313" key="3">
    <source>
        <dbReference type="Proteomes" id="UP000619479"/>
    </source>
</evidence>
<dbReference type="EMBL" id="BOMH01000073">
    <property type="protein sequence ID" value="GID70308.1"/>
    <property type="molecule type" value="Genomic_DNA"/>
</dbReference>
<comment type="caution">
    <text evidence="2">The sequence shown here is derived from an EMBL/GenBank/DDBJ whole genome shotgun (WGS) entry which is preliminary data.</text>
</comment>
<protein>
    <submittedName>
        <fullName evidence="2">Uncharacterized protein</fullName>
    </submittedName>
</protein>
<feature type="region of interest" description="Disordered" evidence="1">
    <location>
        <begin position="1"/>
        <end position="20"/>
    </location>
</feature>
<sequence length="73" mass="7920">MPGNPERLPGRIALNDSPDRTITPALEAECASGAAADQDDLRVVAEPDSPPEDDLRPVVPSSRPRMTSEWLRL</sequence>
<feature type="region of interest" description="Disordered" evidence="1">
    <location>
        <begin position="32"/>
        <end position="73"/>
    </location>
</feature>
<evidence type="ECO:0000256" key="1">
    <source>
        <dbReference type="SAM" id="MobiDB-lite"/>
    </source>
</evidence>
<proteinExistence type="predicted"/>
<evidence type="ECO:0000313" key="2">
    <source>
        <dbReference type="EMBL" id="GID70308.1"/>
    </source>
</evidence>
<organism evidence="2 3">
    <name type="scientific">Actinoplanes cyaneus</name>
    <dbReference type="NCBI Taxonomy" id="52696"/>
    <lineage>
        <taxon>Bacteria</taxon>
        <taxon>Bacillati</taxon>
        <taxon>Actinomycetota</taxon>
        <taxon>Actinomycetes</taxon>
        <taxon>Micromonosporales</taxon>
        <taxon>Micromonosporaceae</taxon>
        <taxon>Actinoplanes</taxon>
    </lineage>
</organism>
<accession>A0A919IRW5</accession>
<name>A0A919IRW5_9ACTN</name>
<dbReference type="Proteomes" id="UP000619479">
    <property type="component" value="Unassembled WGS sequence"/>
</dbReference>
<keyword evidence="3" id="KW-1185">Reference proteome</keyword>